<dbReference type="Proteomes" id="UP000295832">
    <property type="component" value="Unassembled WGS sequence"/>
</dbReference>
<dbReference type="NCBIfam" id="TIGR04282">
    <property type="entry name" value="glyco_like_cofC"/>
    <property type="match status" value="1"/>
</dbReference>
<name>A0A4R8GU15_9FIRM</name>
<dbReference type="PANTHER" id="PTHR36529:SF1">
    <property type="entry name" value="GLYCOSYLTRANSFERASE"/>
    <property type="match status" value="1"/>
</dbReference>
<dbReference type="STRING" id="926561.GCA_000379025_02403"/>
<organism evidence="1 2">
    <name type="scientific">Orenia marismortui</name>
    <dbReference type="NCBI Taxonomy" id="46469"/>
    <lineage>
        <taxon>Bacteria</taxon>
        <taxon>Bacillati</taxon>
        <taxon>Bacillota</taxon>
        <taxon>Clostridia</taxon>
        <taxon>Halanaerobiales</taxon>
        <taxon>Halobacteroidaceae</taxon>
        <taxon>Orenia</taxon>
    </lineage>
</organism>
<keyword evidence="2" id="KW-1185">Reference proteome</keyword>
<evidence type="ECO:0000313" key="2">
    <source>
        <dbReference type="Proteomes" id="UP000295832"/>
    </source>
</evidence>
<sequence length="242" mass="27511">MSVGIVLMSRIPIPGKTKTRLQSHLSPQECAELHKAFLKDITKMLSKVSKMRQDVKLYLAYTPSGKESILESLIPKEFEFFAQEGTDLGEKMYNALDYAYEDGNGRQIIMGSDLPALQPNNILKAIDRLLQDDIVLGPSLDGGYYLMGTREPKRFLFDDLLWGKDEVLEATIELIQKESNLQYSLVDQCADIDLYQELLELYQRLLVEGNWELYPKSTAKFTKELLGSENKLGGTYLCPLTR</sequence>
<dbReference type="Gene3D" id="3.90.550.10">
    <property type="entry name" value="Spore Coat Polysaccharide Biosynthesis Protein SpsA, Chain A"/>
    <property type="match status" value="1"/>
</dbReference>
<dbReference type="SUPFAM" id="SSF53448">
    <property type="entry name" value="Nucleotide-diphospho-sugar transferases"/>
    <property type="match status" value="1"/>
</dbReference>
<comment type="caution">
    <text evidence="1">The sequence shown here is derived from an EMBL/GenBank/DDBJ whole genome shotgun (WGS) entry which is preliminary data.</text>
</comment>
<reference evidence="1 2" key="1">
    <citation type="submission" date="2019-03" db="EMBL/GenBank/DDBJ databases">
        <title>Subsurface microbial communities from deep shales in Ohio and West Virginia, USA.</title>
        <authorList>
            <person name="Wrighton K."/>
        </authorList>
    </citation>
    <scope>NUCLEOTIDE SEQUENCE [LARGE SCALE GENOMIC DNA]</scope>
    <source>
        <strain evidence="1 2">MSL 6dP</strain>
    </source>
</reference>
<protein>
    <recommendedName>
        <fullName evidence="3">Glycosyltransferase A (GT-A) superfamily protein (DUF2064 family)</fullName>
    </recommendedName>
</protein>
<gene>
    <name evidence="1" type="ORF">C7959_12919</name>
</gene>
<dbReference type="InterPro" id="IPR018641">
    <property type="entry name" value="Trfase_1_rSAM/seldom-assoc"/>
</dbReference>
<dbReference type="EMBL" id="SOEG01000029">
    <property type="protein sequence ID" value="TDX48358.1"/>
    <property type="molecule type" value="Genomic_DNA"/>
</dbReference>
<dbReference type="Pfam" id="PF09837">
    <property type="entry name" value="DUF2064"/>
    <property type="match status" value="1"/>
</dbReference>
<evidence type="ECO:0008006" key="3">
    <source>
        <dbReference type="Google" id="ProtNLM"/>
    </source>
</evidence>
<dbReference type="RefSeq" id="WP_134118135.1">
    <property type="nucleotide sequence ID" value="NZ_SOEG01000029.1"/>
</dbReference>
<evidence type="ECO:0000313" key="1">
    <source>
        <dbReference type="EMBL" id="TDX48358.1"/>
    </source>
</evidence>
<dbReference type="InterPro" id="IPR029044">
    <property type="entry name" value="Nucleotide-diphossugar_trans"/>
</dbReference>
<proteinExistence type="predicted"/>
<accession>A0A4R8GU15</accession>
<dbReference type="PANTHER" id="PTHR36529">
    <property type="entry name" value="SLL1095 PROTEIN"/>
    <property type="match status" value="1"/>
</dbReference>
<dbReference type="AlphaFoldDB" id="A0A4R8GU15"/>